<reference evidence="1 2" key="1">
    <citation type="submission" date="2019-08" db="EMBL/GenBank/DDBJ databases">
        <authorList>
            <person name="Peeters C."/>
        </authorList>
    </citation>
    <scope>NUCLEOTIDE SEQUENCE [LARGE SCALE GENOMIC DNA]</scope>
    <source>
        <strain evidence="1 2">LMG 31014</strain>
    </source>
</reference>
<dbReference type="Proteomes" id="UP000405357">
    <property type="component" value="Unassembled WGS sequence"/>
</dbReference>
<organism evidence="1 2">
    <name type="scientific">Pandoraea soli</name>
    <dbReference type="NCBI Taxonomy" id="2508293"/>
    <lineage>
        <taxon>Bacteria</taxon>
        <taxon>Pseudomonadati</taxon>
        <taxon>Pseudomonadota</taxon>
        <taxon>Betaproteobacteria</taxon>
        <taxon>Burkholderiales</taxon>
        <taxon>Burkholderiaceae</taxon>
        <taxon>Pandoraea</taxon>
    </lineage>
</organism>
<evidence type="ECO:0000313" key="1">
    <source>
        <dbReference type="EMBL" id="VVE31432.1"/>
    </source>
</evidence>
<sequence length="54" mass="5946">MRLILVPDGISDLLPAIQGRLSAYGIASLVYRPGTWPRGCMVLNHSVPRAWRNG</sequence>
<evidence type="ECO:0000313" key="2">
    <source>
        <dbReference type="Proteomes" id="UP000405357"/>
    </source>
</evidence>
<comment type="caution">
    <text evidence="1">The sequence shown here is derived from an EMBL/GenBank/DDBJ whole genome shotgun (WGS) entry which is preliminary data.</text>
</comment>
<keyword evidence="2" id="KW-1185">Reference proteome</keyword>
<protein>
    <submittedName>
        <fullName evidence="1">Uncharacterized protein</fullName>
    </submittedName>
</protein>
<gene>
    <name evidence="1" type="ORF">PSO31014_03654</name>
</gene>
<accession>A0ABY6W675</accession>
<name>A0ABY6W675_9BURK</name>
<dbReference type="RefSeq" id="WP_174976578.1">
    <property type="nucleotide sequence ID" value="NZ_CABPSG010000012.1"/>
</dbReference>
<proteinExistence type="predicted"/>
<dbReference type="EMBL" id="CABPSG010000012">
    <property type="protein sequence ID" value="VVE31432.1"/>
    <property type="molecule type" value="Genomic_DNA"/>
</dbReference>